<reference evidence="3" key="2">
    <citation type="journal article" date="2009" name="Fungal Genet. Biol.">
        <title>The 2008 update of the Aspergillus nidulans genome annotation: a community effort.</title>
        <authorList>
            <person name="Wortman J.R."/>
            <person name="Gilsenan J.M."/>
            <person name="Joardar V."/>
            <person name="Deegan J."/>
            <person name="Clutterbuck J."/>
            <person name="Andersen M.R."/>
            <person name="Archer D."/>
            <person name="Bencina M."/>
            <person name="Braus G."/>
            <person name="Coutinho P."/>
            <person name="von Dohren H."/>
            <person name="Doonan J."/>
            <person name="Driessen A.J."/>
            <person name="Durek P."/>
            <person name="Espeso E."/>
            <person name="Fekete E."/>
            <person name="Flipphi M."/>
            <person name="Estrada C.G."/>
            <person name="Geysens S."/>
            <person name="Goldman G."/>
            <person name="de Groot P.W."/>
            <person name="Hansen K."/>
            <person name="Harris S.D."/>
            <person name="Heinekamp T."/>
            <person name="Helmstaedt K."/>
            <person name="Henrissat B."/>
            <person name="Hofmann G."/>
            <person name="Homan T."/>
            <person name="Horio T."/>
            <person name="Horiuchi H."/>
            <person name="James S."/>
            <person name="Jones M."/>
            <person name="Karaffa L."/>
            <person name="Karanyi Z."/>
            <person name="Kato M."/>
            <person name="Keller N."/>
            <person name="Kelly D.E."/>
            <person name="Kiel J.A."/>
            <person name="Kim J.M."/>
            <person name="van der Klei I.J."/>
            <person name="Klis F.M."/>
            <person name="Kovalchuk A."/>
            <person name="Krasevec N."/>
            <person name="Kubicek C.P."/>
            <person name="Liu B."/>
            <person name="Maccabe A."/>
            <person name="Meyer V."/>
            <person name="Mirabito P."/>
            <person name="Miskei M."/>
            <person name="Mos M."/>
            <person name="Mullins J."/>
            <person name="Nelson D.R."/>
            <person name="Nielsen J."/>
            <person name="Oakley B.R."/>
            <person name="Osmani S.A."/>
            <person name="Pakula T."/>
            <person name="Paszewski A."/>
            <person name="Paulsen I."/>
            <person name="Pilsyk S."/>
            <person name="Pocsi I."/>
            <person name="Punt P.J."/>
            <person name="Ram A.F."/>
            <person name="Ren Q."/>
            <person name="Robellet X."/>
            <person name="Robson G."/>
            <person name="Seiboth B."/>
            <person name="van Solingen P."/>
            <person name="Specht T."/>
            <person name="Sun J."/>
            <person name="Taheri-Talesh N."/>
            <person name="Takeshita N."/>
            <person name="Ussery D."/>
            <person name="vanKuyk P.A."/>
            <person name="Visser H."/>
            <person name="van de Vondervoort P.J."/>
            <person name="de Vries R.P."/>
            <person name="Walton J."/>
            <person name="Xiang X."/>
            <person name="Xiong Y."/>
            <person name="Zeng A.P."/>
            <person name="Brandt B.W."/>
            <person name="Cornell M.J."/>
            <person name="van den Hondel C.A."/>
            <person name="Visser J."/>
            <person name="Oliver S.G."/>
            <person name="Turner G."/>
        </authorList>
    </citation>
    <scope>GENOME REANNOTATION</scope>
    <source>
        <strain evidence="3">FGSC A4 / ATCC 38163 / CBS 112.46 / NRRL 194 / M139</strain>
    </source>
</reference>
<dbReference type="VEuPathDB" id="FungiDB:AN4325"/>
<evidence type="ECO:0000313" key="3">
    <source>
        <dbReference type="Proteomes" id="UP000000560"/>
    </source>
</evidence>
<gene>
    <name evidence="2" type="ORF">ANIA_04325</name>
</gene>
<dbReference type="Proteomes" id="UP000000560">
    <property type="component" value="Chromosome III"/>
</dbReference>
<feature type="region of interest" description="Disordered" evidence="1">
    <location>
        <begin position="163"/>
        <end position="185"/>
    </location>
</feature>
<protein>
    <submittedName>
        <fullName evidence="2">Uncharacterized protein</fullName>
    </submittedName>
</protein>
<dbReference type="InParanoid" id="Q5B555"/>
<proteinExistence type="predicted"/>
<reference evidence="3" key="1">
    <citation type="journal article" date="2005" name="Nature">
        <title>Sequencing of Aspergillus nidulans and comparative analysis with A. fumigatus and A. oryzae.</title>
        <authorList>
            <person name="Galagan J.E."/>
            <person name="Calvo S.E."/>
            <person name="Cuomo C."/>
            <person name="Ma L.J."/>
            <person name="Wortman J.R."/>
            <person name="Batzoglou S."/>
            <person name="Lee S.I."/>
            <person name="Basturkmen M."/>
            <person name="Spevak C.C."/>
            <person name="Clutterbuck J."/>
            <person name="Kapitonov V."/>
            <person name="Jurka J."/>
            <person name="Scazzocchio C."/>
            <person name="Farman M."/>
            <person name="Butler J."/>
            <person name="Purcell S."/>
            <person name="Harris S."/>
            <person name="Braus G.H."/>
            <person name="Draht O."/>
            <person name="Busch S."/>
            <person name="D'Enfert C."/>
            <person name="Bouchier C."/>
            <person name="Goldman G.H."/>
            <person name="Bell-Pedersen D."/>
            <person name="Griffiths-Jones S."/>
            <person name="Doonan J.H."/>
            <person name="Yu J."/>
            <person name="Vienken K."/>
            <person name="Pain A."/>
            <person name="Freitag M."/>
            <person name="Selker E.U."/>
            <person name="Archer D.B."/>
            <person name="Penalva M.A."/>
            <person name="Oakley B.R."/>
            <person name="Momany M."/>
            <person name="Tanaka T."/>
            <person name="Kumagai T."/>
            <person name="Asai K."/>
            <person name="Machida M."/>
            <person name="Nierman W.C."/>
            <person name="Denning D.W."/>
            <person name="Caddick M."/>
            <person name="Hynes M."/>
            <person name="Paoletti M."/>
            <person name="Fischer R."/>
            <person name="Miller B."/>
            <person name="Dyer P."/>
            <person name="Sachs M.S."/>
            <person name="Osmani S.A."/>
            <person name="Birren B.W."/>
        </authorList>
    </citation>
    <scope>NUCLEOTIDE SEQUENCE [LARGE SCALE GENOMIC DNA]</scope>
    <source>
        <strain evidence="3">FGSC A4 / ATCC 38163 / CBS 112.46 / NRRL 194 / M139</strain>
    </source>
</reference>
<evidence type="ECO:0000313" key="2">
    <source>
        <dbReference type="EMBL" id="CBF77760.1"/>
    </source>
</evidence>
<accession>C8V967</accession>
<dbReference type="GeneID" id="2872125"/>
<dbReference type="EMBL" id="BN001303">
    <property type="protein sequence ID" value="CBF77760.1"/>
    <property type="molecule type" value="Genomic_DNA"/>
</dbReference>
<dbReference type="RefSeq" id="XP_661929.1">
    <property type="nucleotide sequence ID" value="XM_656837.1"/>
</dbReference>
<dbReference type="KEGG" id="ani:ANIA_04325"/>
<dbReference type="HOGENOM" id="CLU_1461292_0_0_1"/>
<keyword evidence="3" id="KW-1185">Reference proteome</keyword>
<dbReference type="AlphaFoldDB" id="Q5B555"/>
<organism evidence="2 3">
    <name type="scientific">Emericella nidulans (strain FGSC A4 / ATCC 38163 / CBS 112.46 / NRRL 194 / M139)</name>
    <name type="common">Aspergillus nidulans</name>
    <dbReference type="NCBI Taxonomy" id="227321"/>
    <lineage>
        <taxon>Eukaryota</taxon>
        <taxon>Fungi</taxon>
        <taxon>Dikarya</taxon>
        <taxon>Ascomycota</taxon>
        <taxon>Pezizomycotina</taxon>
        <taxon>Eurotiomycetes</taxon>
        <taxon>Eurotiomycetidae</taxon>
        <taxon>Eurotiales</taxon>
        <taxon>Aspergillaceae</taxon>
        <taxon>Aspergillus</taxon>
        <taxon>Aspergillus subgen. Nidulantes</taxon>
    </lineage>
</organism>
<name>Q5B555_EMENI</name>
<accession>Q5B555</accession>
<evidence type="ECO:0000256" key="1">
    <source>
        <dbReference type="SAM" id="MobiDB-lite"/>
    </source>
</evidence>
<sequence>MILLRAIHCSPLGWLTRRLLWSTAVQHWYRPTAAQLLENPQSLLMFTDNQIGIWRAIDPNHLWTGEEYPTIHEAEAQSGTGQSYHYASDWSSPHPMGWLWAMKAYSGNIPSNRQSPDFGREWEPVRKIIPVKAAYKNTDGMPAKRQLFDLRFSSSRWDSSDYTSQQVTSHRVSPGLGSSVARPGF</sequence>